<evidence type="ECO:0000256" key="1">
    <source>
        <dbReference type="ARBA" id="ARBA00001947"/>
    </source>
</evidence>
<dbReference type="GO" id="GO:0008237">
    <property type="term" value="F:metallopeptidase activity"/>
    <property type="evidence" value="ECO:0007669"/>
    <property type="project" value="UniProtKB-KW"/>
</dbReference>
<comment type="cofactor">
    <cofactor evidence="1">
        <name>Zn(2+)</name>
        <dbReference type="ChEBI" id="CHEBI:29105"/>
    </cofactor>
</comment>
<evidence type="ECO:0000313" key="9">
    <source>
        <dbReference type="Proteomes" id="UP001596547"/>
    </source>
</evidence>
<organism evidence="8 9">
    <name type="scientific">Halomarina halobia</name>
    <dbReference type="NCBI Taxonomy" id="3033386"/>
    <lineage>
        <taxon>Archaea</taxon>
        <taxon>Methanobacteriati</taxon>
        <taxon>Methanobacteriota</taxon>
        <taxon>Stenosarchaea group</taxon>
        <taxon>Halobacteria</taxon>
        <taxon>Halobacteriales</taxon>
        <taxon>Natronomonadaceae</taxon>
        <taxon>Halomarina</taxon>
    </lineage>
</organism>
<comment type="caution">
    <text evidence="8">The sequence shown here is derived from an EMBL/GenBank/DDBJ whole genome shotgun (WGS) entry which is preliminary data.</text>
</comment>
<feature type="domain" description="Peptidase M14" evidence="7">
    <location>
        <begin position="51"/>
        <end position="407"/>
    </location>
</feature>
<evidence type="ECO:0000256" key="6">
    <source>
        <dbReference type="ARBA" id="ARBA00023049"/>
    </source>
</evidence>
<evidence type="ECO:0000256" key="2">
    <source>
        <dbReference type="ARBA" id="ARBA00005988"/>
    </source>
</evidence>
<dbReference type="PANTHER" id="PTHR11705:SF143">
    <property type="entry name" value="SLL0236 PROTEIN"/>
    <property type="match status" value="1"/>
</dbReference>
<sequence>MRRRTYLKATGTALLGLAAAGTAAADSDERRGVYRPGGPWPGSEQAYNLDAFHTNEELAAELRRIDRRSDRISLQEIGESAGLGEPIWEVTVGDGDTSVHLINQIHGDEPIGTEVTLELIRDLALGNSGRVETLLDGLSFTIVPRVNPDGAMFEYDVDDDGSAEWIGRRTNTQAWRPGDSKYEPYYHYAVPDDAPPGYDMNRDFNVALDADAIGSQDGTWTDGRYYDVEYEGYTLRSSGLMLAPEVRAVAASALRAAPDYAITHHHQGRYLYPDSGDGNRPPKQTIMSVMPAYGPVYRERSPFDDPEAPVEDVVDPFIDAETSERSLQLNVLVERALGERGESVFDSVTRYGYYPLWGSYLDTVCPRTGAAGLLYEVTGQTDDRGQQGFGQMVQATKEGFAATFEAMADGSIADVNAEEYWDIPLTGDPLSNPHGVDVPTR</sequence>
<dbReference type="SMART" id="SM00631">
    <property type="entry name" value="Zn_pept"/>
    <property type="match status" value="1"/>
</dbReference>
<gene>
    <name evidence="8" type="ORF">ACFQPE_05475</name>
</gene>
<evidence type="ECO:0000313" key="8">
    <source>
        <dbReference type="EMBL" id="MFC7316245.1"/>
    </source>
</evidence>
<dbReference type="SUPFAM" id="SSF53187">
    <property type="entry name" value="Zn-dependent exopeptidases"/>
    <property type="match status" value="1"/>
</dbReference>
<comment type="similarity">
    <text evidence="2">Belongs to the peptidase M14 family.</text>
</comment>
<dbReference type="GeneID" id="79314037"/>
<dbReference type="Gene3D" id="3.40.630.10">
    <property type="entry name" value="Zn peptidases"/>
    <property type="match status" value="1"/>
</dbReference>
<dbReference type="PROSITE" id="PS52035">
    <property type="entry name" value="PEPTIDASE_M14"/>
    <property type="match status" value="1"/>
</dbReference>
<dbReference type="Pfam" id="PF00246">
    <property type="entry name" value="Peptidase_M14"/>
    <property type="match status" value="1"/>
</dbReference>
<evidence type="ECO:0000256" key="4">
    <source>
        <dbReference type="ARBA" id="ARBA00022801"/>
    </source>
</evidence>
<keyword evidence="3" id="KW-0645">Protease</keyword>
<evidence type="ECO:0000256" key="3">
    <source>
        <dbReference type="ARBA" id="ARBA00022670"/>
    </source>
</evidence>
<proteinExistence type="inferred from homology"/>
<keyword evidence="9" id="KW-1185">Reference proteome</keyword>
<dbReference type="AlphaFoldDB" id="A0ABD6A7A9"/>
<protein>
    <submittedName>
        <fullName evidence="8">M14 family zinc carboxypeptidase</fullName>
    </submittedName>
</protein>
<dbReference type="Proteomes" id="UP001596547">
    <property type="component" value="Unassembled WGS sequence"/>
</dbReference>
<dbReference type="RefSeq" id="WP_276304494.1">
    <property type="nucleotide sequence ID" value="NZ_CP119992.1"/>
</dbReference>
<evidence type="ECO:0000259" key="7">
    <source>
        <dbReference type="PROSITE" id="PS52035"/>
    </source>
</evidence>
<dbReference type="GO" id="GO:0004180">
    <property type="term" value="F:carboxypeptidase activity"/>
    <property type="evidence" value="ECO:0007669"/>
    <property type="project" value="UniProtKB-KW"/>
</dbReference>
<keyword evidence="6" id="KW-0482">Metalloprotease</keyword>
<dbReference type="GO" id="GO:0006508">
    <property type="term" value="P:proteolysis"/>
    <property type="evidence" value="ECO:0007669"/>
    <property type="project" value="UniProtKB-KW"/>
</dbReference>
<name>A0ABD6A7A9_9EURY</name>
<evidence type="ECO:0000256" key="5">
    <source>
        <dbReference type="ARBA" id="ARBA00022833"/>
    </source>
</evidence>
<dbReference type="InterPro" id="IPR000834">
    <property type="entry name" value="Peptidase_M14"/>
</dbReference>
<keyword evidence="4" id="KW-0378">Hydrolase</keyword>
<keyword evidence="8" id="KW-0121">Carboxypeptidase</keyword>
<keyword evidence="5" id="KW-0862">Zinc</keyword>
<reference evidence="8 9" key="1">
    <citation type="journal article" date="2019" name="Int. J. Syst. Evol. Microbiol.">
        <title>The Global Catalogue of Microorganisms (GCM) 10K type strain sequencing project: providing services to taxonomists for standard genome sequencing and annotation.</title>
        <authorList>
            <consortium name="The Broad Institute Genomics Platform"/>
            <consortium name="The Broad Institute Genome Sequencing Center for Infectious Disease"/>
            <person name="Wu L."/>
            <person name="Ma J."/>
        </authorList>
    </citation>
    <scope>NUCLEOTIDE SEQUENCE [LARGE SCALE GENOMIC DNA]</scope>
    <source>
        <strain evidence="8 9">PSR21</strain>
    </source>
</reference>
<accession>A0ABD6A7A9</accession>
<dbReference type="EMBL" id="JBHTBF010000002">
    <property type="protein sequence ID" value="MFC7316245.1"/>
    <property type="molecule type" value="Genomic_DNA"/>
</dbReference>
<dbReference type="PANTHER" id="PTHR11705">
    <property type="entry name" value="PROTEASE FAMILY M14 CARBOXYPEPTIDASE A,B"/>
    <property type="match status" value="1"/>
</dbReference>